<reference evidence="2" key="1">
    <citation type="submission" date="2016-02" db="EMBL/GenBank/DDBJ databases">
        <authorList>
            <person name="Wen L."/>
            <person name="He K."/>
            <person name="Yang H."/>
        </authorList>
    </citation>
    <scope>NUCLEOTIDE SEQUENCE</scope>
    <source>
        <strain evidence="2">QMP</strain>
    </source>
</reference>
<accession>A0A193SET0</accession>
<sequence length="389" mass="44140">MSICNVKKVALYGAFDRYNYGDNLMPILLDLFFSDNYPGQFNFVFTSIKKSDLTQYKCMPTVSMRSLISDNSISSVIIVGGEVLAGDAGVLYTHVQNSINVVSLLKFMRRLNYNLFTHIAKRLYGAVWDYPYIPNKDSFSHPVNVIYNTVGGEPKGKSFDDLRSAEFISVRDSRTFDALSGIQNVKLVPDSVLMLSKVVTISDMLKNVQHDIEGFVLEKEFIVIQCCPYKVTFTASELSSCIDNIVNEYDLDVVLLPIGYASGHDDVIFLKDVHEKCKKKTHLFYDLNVWEIMYLIANSSSFYGTSLHGVITAMSYRVPHFCINSKIEKLTSFLKTWSVSPYNQAIDYSDIKRSLELITDESKVLIDEKVNLAQSIIEDSFKDIYNIIK</sequence>
<dbReference type="EMBL" id="LT174587">
    <property type="protein sequence ID" value="CZQ25083.1"/>
    <property type="molecule type" value="Genomic_DNA"/>
</dbReference>
<organism evidence="2">
    <name type="scientific">Klebsiella pneumoniae</name>
    <dbReference type="NCBI Taxonomy" id="573"/>
    <lineage>
        <taxon>Bacteria</taxon>
        <taxon>Pseudomonadati</taxon>
        <taxon>Pseudomonadota</taxon>
        <taxon>Gammaproteobacteria</taxon>
        <taxon>Enterobacterales</taxon>
        <taxon>Enterobacteriaceae</taxon>
        <taxon>Klebsiella/Raoultella group</taxon>
        <taxon>Klebsiella</taxon>
        <taxon>Klebsiella pneumoniae complex</taxon>
    </lineage>
</organism>
<proteinExistence type="predicted"/>
<evidence type="ECO:0000259" key="1">
    <source>
        <dbReference type="Pfam" id="PF04230"/>
    </source>
</evidence>
<dbReference type="Pfam" id="PF04230">
    <property type="entry name" value="PS_pyruv_trans"/>
    <property type="match status" value="1"/>
</dbReference>
<feature type="domain" description="Polysaccharide pyruvyl transferase" evidence="1">
    <location>
        <begin position="19"/>
        <end position="325"/>
    </location>
</feature>
<dbReference type="GO" id="GO:0016740">
    <property type="term" value="F:transferase activity"/>
    <property type="evidence" value="ECO:0007669"/>
    <property type="project" value="UniProtKB-KW"/>
</dbReference>
<keyword evidence="2" id="KW-0808">Transferase</keyword>
<dbReference type="AlphaFoldDB" id="A0A193SET0"/>
<evidence type="ECO:0000313" key="2">
    <source>
        <dbReference type="EMBL" id="CZQ25083.1"/>
    </source>
</evidence>
<gene>
    <name evidence="2" type="primary">wcuN</name>
</gene>
<protein>
    <submittedName>
        <fullName evidence="2">Polysaccharide pyruvyl transferase</fullName>
    </submittedName>
</protein>
<dbReference type="InterPro" id="IPR007345">
    <property type="entry name" value="Polysacch_pyruvyl_Trfase"/>
</dbReference>
<name>A0A193SET0_KLEPN</name>
<reference evidence="2" key="2">
    <citation type="submission" date="2016-06" db="EMBL/GenBank/DDBJ databases">
        <title>Towards a vaccine: An investigation of Klebsiella pneumoniae surface antigens.</title>
        <authorList>
            <person name="Follador R."/>
            <person name="Heinz E."/>
            <person name="Wyres K.L."/>
            <person name="Ellington M.J."/>
            <person name="Kowarik M."/>
            <person name="Holt K.E."/>
            <person name="Thomson N.R."/>
        </authorList>
    </citation>
    <scope>NUCLEOTIDE SEQUENCE</scope>
    <source>
        <strain evidence="2">QMP</strain>
    </source>
</reference>